<evidence type="ECO:0000256" key="1">
    <source>
        <dbReference type="SAM" id="MobiDB-lite"/>
    </source>
</evidence>
<organism evidence="3 4">
    <name type="scientific">Trypanosoma brucei gambiense (strain MHOM/CI/86/DAL972)</name>
    <dbReference type="NCBI Taxonomy" id="679716"/>
    <lineage>
        <taxon>Eukaryota</taxon>
        <taxon>Discoba</taxon>
        <taxon>Euglenozoa</taxon>
        <taxon>Kinetoplastea</taxon>
        <taxon>Metakinetoplastina</taxon>
        <taxon>Trypanosomatida</taxon>
        <taxon>Trypanosomatidae</taxon>
        <taxon>Trypanosoma</taxon>
    </lineage>
</organism>
<proteinExistence type="predicted"/>
<dbReference type="EMBL" id="FN554971">
    <property type="protein sequence ID" value="CBH13463.1"/>
    <property type="molecule type" value="Genomic_DNA"/>
</dbReference>
<feature type="transmembrane region" description="Helical" evidence="2">
    <location>
        <begin position="65"/>
        <end position="87"/>
    </location>
</feature>
<dbReference type="RefSeq" id="XP_011775740.1">
    <property type="nucleotide sequence ID" value="XM_011777438.1"/>
</dbReference>
<evidence type="ECO:0000313" key="3">
    <source>
        <dbReference type="EMBL" id="CBH13463.1"/>
    </source>
</evidence>
<evidence type="ECO:0000256" key="2">
    <source>
        <dbReference type="SAM" id="Phobius"/>
    </source>
</evidence>
<accession>C9ZVM5</accession>
<keyword evidence="2" id="KW-1133">Transmembrane helix</keyword>
<name>C9ZVM5_TRYB9</name>
<dbReference type="AlphaFoldDB" id="C9ZVM5"/>
<keyword evidence="2" id="KW-0472">Membrane</keyword>
<evidence type="ECO:0000313" key="4">
    <source>
        <dbReference type="Proteomes" id="UP000002316"/>
    </source>
</evidence>
<sequence>MEATKTLPIFLSSQPIEQTDKRKHGRKRDIKKTKKQKNSFNIHLRMQTIQAPQVFLHVVSSSLPFYFIFIFFFCNINSLPLFLLSMYPKQTNTQINKHVYGINNIYIYIHVH</sequence>
<dbReference type="GeneID" id="23863603"/>
<dbReference type="Proteomes" id="UP000002316">
    <property type="component" value="Chromosome 8"/>
</dbReference>
<protein>
    <submittedName>
        <fullName evidence="3">Uncharacterized protein</fullName>
    </submittedName>
</protein>
<dbReference type="KEGG" id="tbg:TbgDal_VIII4050"/>
<feature type="compositionally biased region" description="Basic residues" evidence="1">
    <location>
        <begin position="21"/>
        <end position="37"/>
    </location>
</feature>
<feature type="region of interest" description="Disordered" evidence="1">
    <location>
        <begin position="18"/>
        <end position="37"/>
    </location>
</feature>
<keyword evidence="2" id="KW-0812">Transmembrane</keyword>
<reference evidence="4" key="1">
    <citation type="journal article" date="2010" name="PLoS Negl. Trop. Dis.">
        <title>The genome sequence of Trypanosoma brucei gambiense, causative agent of chronic human african trypanosomiasis.</title>
        <authorList>
            <person name="Jackson A.P."/>
            <person name="Sanders M."/>
            <person name="Berry A."/>
            <person name="McQuillan J."/>
            <person name="Aslett M.A."/>
            <person name="Quail M.A."/>
            <person name="Chukualim B."/>
            <person name="Capewell P."/>
            <person name="MacLeod A."/>
            <person name="Melville S.E."/>
            <person name="Gibson W."/>
            <person name="Barry J.D."/>
            <person name="Berriman M."/>
            <person name="Hertz-Fowler C."/>
        </authorList>
    </citation>
    <scope>NUCLEOTIDE SEQUENCE [LARGE SCALE GENOMIC DNA]</scope>
    <source>
        <strain evidence="4">MHOM/CI/86/DAL972</strain>
    </source>
</reference>
<gene>
    <name evidence="3" type="ORF">TbgDal_VIII4050</name>
</gene>